<organism evidence="1 2">
    <name type="scientific">Chiloscyllium punctatum</name>
    <name type="common">Brownbanded bambooshark</name>
    <name type="synonym">Hemiscyllium punctatum</name>
    <dbReference type="NCBI Taxonomy" id="137246"/>
    <lineage>
        <taxon>Eukaryota</taxon>
        <taxon>Metazoa</taxon>
        <taxon>Chordata</taxon>
        <taxon>Craniata</taxon>
        <taxon>Vertebrata</taxon>
        <taxon>Chondrichthyes</taxon>
        <taxon>Elasmobranchii</taxon>
        <taxon>Galeomorphii</taxon>
        <taxon>Galeoidea</taxon>
        <taxon>Orectolobiformes</taxon>
        <taxon>Hemiscylliidae</taxon>
        <taxon>Chiloscyllium</taxon>
    </lineage>
</organism>
<dbReference type="Proteomes" id="UP000287033">
    <property type="component" value="Unassembled WGS sequence"/>
</dbReference>
<gene>
    <name evidence="1" type="ORF">chiPu_0009060</name>
</gene>
<dbReference type="AlphaFoldDB" id="A0A401SJL3"/>
<comment type="caution">
    <text evidence="1">The sequence shown here is derived from an EMBL/GenBank/DDBJ whole genome shotgun (WGS) entry which is preliminary data.</text>
</comment>
<accession>A0A401SJL3</accession>
<dbReference type="OrthoDB" id="10511889at2759"/>
<dbReference type="EMBL" id="BEZZ01000313">
    <property type="protein sequence ID" value="GCC30609.1"/>
    <property type="molecule type" value="Genomic_DNA"/>
</dbReference>
<name>A0A401SJL3_CHIPU</name>
<reference evidence="1 2" key="1">
    <citation type="journal article" date="2018" name="Nat. Ecol. Evol.">
        <title>Shark genomes provide insights into elasmobranch evolution and the origin of vertebrates.</title>
        <authorList>
            <person name="Hara Y"/>
            <person name="Yamaguchi K"/>
            <person name="Onimaru K"/>
            <person name="Kadota M"/>
            <person name="Koyanagi M"/>
            <person name="Keeley SD"/>
            <person name="Tatsumi K"/>
            <person name="Tanaka K"/>
            <person name="Motone F"/>
            <person name="Kageyama Y"/>
            <person name="Nozu R"/>
            <person name="Adachi N"/>
            <person name="Nishimura O"/>
            <person name="Nakagawa R"/>
            <person name="Tanegashima C"/>
            <person name="Kiyatake I"/>
            <person name="Matsumoto R"/>
            <person name="Murakumo K"/>
            <person name="Nishida K"/>
            <person name="Terakita A"/>
            <person name="Kuratani S"/>
            <person name="Sato K"/>
            <person name="Hyodo S Kuraku.S."/>
        </authorList>
    </citation>
    <scope>NUCLEOTIDE SEQUENCE [LARGE SCALE GENOMIC DNA]</scope>
</reference>
<proteinExistence type="predicted"/>
<sequence length="95" mass="10037">MFTPERSPPAPYRAHVAQVTSREKPLLSRGLAPAPPCCAGILVSLGSVTAAGRSGPAEWVEPAAIRLETRGRSGGDDRFLLNLGDAVERAKSRSQ</sequence>
<evidence type="ECO:0000313" key="2">
    <source>
        <dbReference type="Proteomes" id="UP000287033"/>
    </source>
</evidence>
<evidence type="ECO:0000313" key="1">
    <source>
        <dbReference type="EMBL" id="GCC30609.1"/>
    </source>
</evidence>
<protein>
    <submittedName>
        <fullName evidence="1">Uncharacterized protein</fullName>
    </submittedName>
</protein>
<keyword evidence="2" id="KW-1185">Reference proteome</keyword>